<reference evidence="2 3" key="1">
    <citation type="submission" date="2019-02" db="EMBL/GenBank/DDBJ databases">
        <title>Deep-cultivation of Planctomycetes and their phenomic and genomic characterization uncovers novel biology.</title>
        <authorList>
            <person name="Wiegand S."/>
            <person name="Jogler M."/>
            <person name="Boedeker C."/>
            <person name="Pinto D."/>
            <person name="Vollmers J."/>
            <person name="Rivas-Marin E."/>
            <person name="Kohn T."/>
            <person name="Peeters S.H."/>
            <person name="Heuer A."/>
            <person name="Rast P."/>
            <person name="Oberbeckmann S."/>
            <person name="Bunk B."/>
            <person name="Jeske O."/>
            <person name="Meyerdierks A."/>
            <person name="Storesund J.E."/>
            <person name="Kallscheuer N."/>
            <person name="Luecker S."/>
            <person name="Lage O.M."/>
            <person name="Pohl T."/>
            <person name="Merkel B.J."/>
            <person name="Hornburger P."/>
            <person name="Mueller R.-W."/>
            <person name="Bruemmer F."/>
            <person name="Labrenz M."/>
            <person name="Spormann A.M."/>
            <person name="Op Den Camp H."/>
            <person name="Overmann J."/>
            <person name="Amann R."/>
            <person name="Jetten M.S.M."/>
            <person name="Mascher T."/>
            <person name="Medema M.H."/>
            <person name="Devos D.P."/>
            <person name="Kaster A.-K."/>
            <person name="Ovreas L."/>
            <person name="Rohde M."/>
            <person name="Galperin M.Y."/>
            <person name="Jogler C."/>
        </authorList>
    </citation>
    <scope>NUCLEOTIDE SEQUENCE [LARGE SCALE GENOMIC DNA]</scope>
    <source>
        <strain evidence="2 3">Pla52n</strain>
    </source>
</reference>
<name>A0A5C6AY27_9BACT</name>
<dbReference type="EMBL" id="SJPN01000003">
    <property type="protein sequence ID" value="TWU04351.1"/>
    <property type="molecule type" value="Genomic_DNA"/>
</dbReference>
<evidence type="ECO:0000256" key="1">
    <source>
        <dbReference type="SAM" id="MobiDB-lite"/>
    </source>
</evidence>
<dbReference type="RefSeq" id="WP_146519784.1">
    <property type="nucleotide sequence ID" value="NZ_CP151726.1"/>
</dbReference>
<proteinExistence type="predicted"/>
<evidence type="ECO:0000313" key="3">
    <source>
        <dbReference type="Proteomes" id="UP000320176"/>
    </source>
</evidence>
<evidence type="ECO:0000313" key="2">
    <source>
        <dbReference type="EMBL" id="TWU04351.1"/>
    </source>
</evidence>
<sequence>MLKSRIFPWSLLLLGGVIGWTTSQVHWHHLVTAQDDAAVLKEAANDDATVATEAVDGASDRPLETLDWLVGDWTDNQDDPKIKFTCQFSKNNAFLIRSFKSKLGETDFSGMQVIAWDPAQQVIRSWTYDSNGGFGEDVWTQMDERYTLRTKYTLADGGIASALSVLNYVDEGTCTWQTVHREIDGVLQPSADEITLIKVTATPSEPATAQDNAGAQSDAAAQGDAATPGENQ</sequence>
<dbReference type="OrthoDB" id="263788at2"/>
<feature type="compositionally biased region" description="Low complexity" evidence="1">
    <location>
        <begin position="209"/>
        <end position="226"/>
    </location>
</feature>
<organism evidence="2 3">
    <name type="scientific">Stieleria varia</name>
    <dbReference type="NCBI Taxonomy" id="2528005"/>
    <lineage>
        <taxon>Bacteria</taxon>
        <taxon>Pseudomonadati</taxon>
        <taxon>Planctomycetota</taxon>
        <taxon>Planctomycetia</taxon>
        <taxon>Pirellulales</taxon>
        <taxon>Pirellulaceae</taxon>
        <taxon>Stieleria</taxon>
    </lineage>
</organism>
<gene>
    <name evidence="2" type="ORF">Pla52n_23910</name>
</gene>
<keyword evidence="3" id="KW-1185">Reference proteome</keyword>
<accession>A0A5C6AY27</accession>
<feature type="region of interest" description="Disordered" evidence="1">
    <location>
        <begin position="202"/>
        <end position="232"/>
    </location>
</feature>
<dbReference type="AlphaFoldDB" id="A0A5C6AY27"/>
<protein>
    <recommendedName>
        <fullName evidence="4">DUF1579 domain-containing protein</fullName>
    </recommendedName>
</protein>
<dbReference type="Proteomes" id="UP000320176">
    <property type="component" value="Unassembled WGS sequence"/>
</dbReference>
<evidence type="ECO:0008006" key="4">
    <source>
        <dbReference type="Google" id="ProtNLM"/>
    </source>
</evidence>
<comment type="caution">
    <text evidence="2">The sequence shown here is derived from an EMBL/GenBank/DDBJ whole genome shotgun (WGS) entry which is preliminary data.</text>
</comment>